<evidence type="ECO:0000259" key="2">
    <source>
        <dbReference type="Pfam" id="PF01757"/>
    </source>
</evidence>
<dbReference type="InterPro" id="IPR002656">
    <property type="entry name" value="Acyl_transf_3_dom"/>
</dbReference>
<dbReference type="Proteomes" id="UP001314681">
    <property type="component" value="Unassembled WGS sequence"/>
</dbReference>
<protein>
    <submittedName>
        <fullName evidence="3">Acyltransferase</fullName>
    </submittedName>
</protein>
<dbReference type="RefSeq" id="WP_158351669.1">
    <property type="nucleotide sequence ID" value="NZ_JAHQCX010000001.1"/>
</dbReference>
<feature type="transmembrane region" description="Helical" evidence="1">
    <location>
        <begin position="79"/>
        <end position="100"/>
    </location>
</feature>
<dbReference type="Pfam" id="PF01757">
    <property type="entry name" value="Acyl_transf_3"/>
    <property type="match status" value="1"/>
</dbReference>
<feature type="transmembrane region" description="Helical" evidence="1">
    <location>
        <begin position="205"/>
        <end position="224"/>
    </location>
</feature>
<reference evidence="3 4" key="1">
    <citation type="submission" date="2021-06" db="EMBL/GenBank/DDBJ databases">
        <title>Description of novel taxa of the family Lachnospiraceae.</title>
        <authorList>
            <person name="Chaplin A.V."/>
            <person name="Sokolova S.R."/>
            <person name="Pikina A.P."/>
            <person name="Korzhanova M."/>
            <person name="Belova V."/>
            <person name="Korostin D."/>
            <person name="Efimov B.A."/>
        </authorList>
    </citation>
    <scope>NUCLEOTIDE SEQUENCE [LARGE SCALE GENOMIC DNA]</scope>
    <source>
        <strain evidence="3 4">ASD4241</strain>
    </source>
</reference>
<feature type="domain" description="Acyltransferase 3" evidence="2">
    <location>
        <begin position="10"/>
        <end position="323"/>
    </location>
</feature>
<evidence type="ECO:0000313" key="4">
    <source>
        <dbReference type="Proteomes" id="UP001314681"/>
    </source>
</evidence>
<keyword evidence="3" id="KW-0012">Acyltransferase</keyword>
<sequence>METKRIRQSNMELLRIIAMLFIVAHHYVWNGGGWKFSTGIVQMESGFFVAGGSLGINLFMLISGYFLGGGSTEYKTKRFISILTDVWSYSWIIAAIFMAFGLGTYNMDDILASVFPVSRSAYWFITAYIGVMLFVPFLNRFVMKISKKNFKILLLVTAFIMSVLPTFIPYGDPWTSEFTWLLFLYLVGAYIKLHGFNIFKNKSFYLWIFLGVYFLVGAANDVFAQIFNGHDALFDYASYFTRRNVLPLLVCSIALFLYFVNLEIKPNKVVNYFGKMTLGVYLLHSNLWIKKILYDKVLFSDKVLDSGGLFSIALIGSTIFIFIAGILIESIRSKGMEKILLNRKFVGRFCEWMDNKLKLQEEK</sequence>
<proteinExistence type="predicted"/>
<organism evidence="3 4">
    <name type="scientific">Diplocloster modestus</name>
    <dbReference type="NCBI Taxonomy" id="2850322"/>
    <lineage>
        <taxon>Bacteria</taxon>
        <taxon>Bacillati</taxon>
        <taxon>Bacillota</taxon>
        <taxon>Clostridia</taxon>
        <taxon>Lachnospirales</taxon>
        <taxon>Lachnospiraceae</taxon>
        <taxon>Diplocloster</taxon>
    </lineage>
</organism>
<keyword evidence="4" id="KW-1185">Reference proteome</keyword>
<feature type="transmembrane region" description="Helical" evidence="1">
    <location>
        <begin position="309"/>
        <end position="328"/>
    </location>
</feature>
<feature type="transmembrane region" description="Helical" evidence="1">
    <location>
        <begin position="244"/>
        <end position="262"/>
    </location>
</feature>
<keyword evidence="1" id="KW-1133">Transmembrane helix</keyword>
<gene>
    <name evidence="3" type="ORF">KTH90_01130</name>
</gene>
<dbReference type="EMBL" id="JAHQCX010000001">
    <property type="protein sequence ID" value="MBU9724608.1"/>
    <property type="molecule type" value="Genomic_DNA"/>
</dbReference>
<keyword evidence="3" id="KW-0808">Transferase</keyword>
<comment type="caution">
    <text evidence="3">The sequence shown here is derived from an EMBL/GenBank/DDBJ whole genome shotgun (WGS) entry which is preliminary data.</text>
</comment>
<feature type="transmembrane region" description="Helical" evidence="1">
    <location>
        <begin position="12"/>
        <end position="28"/>
    </location>
</feature>
<accession>A0ABS6K1K9</accession>
<keyword evidence="1" id="KW-0812">Transmembrane</keyword>
<dbReference type="GO" id="GO:0016746">
    <property type="term" value="F:acyltransferase activity"/>
    <property type="evidence" value="ECO:0007669"/>
    <property type="project" value="UniProtKB-KW"/>
</dbReference>
<feature type="transmembrane region" description="Helical" evidence="1">
    <location>
        <begin position="269"/>
        <end position="289"/>
    </location>
</feature>
<keyword evidence="1" id="KW-0472">Membrane</keyword>
<feature type="transmembrane region" description="Helical" evidence="1">
    <location>
        <begin position="174"/>
        <end position="193"/>
    </location>
</feature>
<evidence type="ECO:0000256" key="1">
    <source>
        <dbReference type="SAM" id="Phobius"/>
    </source>
</evidence>
<evidence type="ECO:0000313" key="3">
    <source>
        <dbReference type="EMBL" id="MBU9724608.1"/>
    </source>
</evidence>
<feature type="transmembrane region" description="Helical" evidence="1">
    <location>
        <begin position="120"/>
        <end position="138"/>
    </location>
</feature>
<name>A0ABS6K1K9_9FIRM</name>
<feature type="transmembrane region" description="Helical" evidence="1">
    <location>
        <begin position="48"/>
        <end position="67"/>
    </location>
</feature>
<feature type="transmembrane region" description="Helical" evidence="1">
    <location>
        <begin position="150"/>
        <end position="168"/>
    </location>
</feature>